<feature type="compositionally biased region" description="Low complexity" evidence="5">
    <location>
        <begin position="333"/>
        <end position="345"/>
    </location>
</feature>
<name>A0AAW2KCI5_SESRA</name>
<proteinExistence type="inferred from homology"/>
<reference evidence="7" key="2">
    <citation type="journal article" date="2024" name="Plant">
        <title>Genomic evolution and insights into agronomic trait innovations of Sesamum species.</title>
        <authorList>
            <person name="Miao H."/>
            <person name="Wang L."/>
            <person name="Qu L."/>
            <person name="Liu H."/>
            <person name="Sun Y."/>
            <person name="Le M."/>
            <person name="Wang Q."/>
            <person name="Wei S."/>
            <person name="Zheng Y."/>
            <person name="Lin W."/>
            <person name="Duan Y."/>
            <person name="Cao H."/>
            <person name="Xiong S."/>
            <person name="Wang X."/>
            <person name="Wei L."/>
            <person name="Li C."/>
            <person name="Ma Q."/>
            <person name="Ju M."/>
            <person name="Zhao R."/>
            <person name="Li G."/>
            <person name="Mu C."/>
            <person name="Tian Q."/>
            <person name="Mei H."/>
            <person name="Zhang T."/>
            <person name="Gao T."/>
            <person name="Zhang H."/>
        </authorList>
    </citation>
    <scope>NUCLEOTIDE SEQUENCE</scope>
    <source>
        <strain evidence="7">G02</strain>
    </source>
</reference>
<evidence type="ECO:0000256" key="5">
    <source>
        <dbReference type="SAM" id="MobiDB-lite"/>
    </source>
</evidence>
<dbReference type="PANTHER" id="PTHR32295">
    <property type="entry name" value="IQ-DOMAIN 5-RELATED"/>
    <property type="match status" value="1"/>
</dbReference>
<dbReference type="InterPro" id="IPR025064">
    <property type="entry name" value="DUF4005"/>
</dbReference>
<keyword evidence="1" id="KW-0112">Calmodulin-binding</keyword>
<feature type="compositionally biased region" description="Basic and acidic residues" evidence="5">
    <location>
        <begin position="21"/>
        <end position="34"/>
    </location>
</feature>
<feature type="region of interest" description="Disordered" evidence="5">
    <location>
        <begin position="327"/>
        <end position="366"/>
    </location>
</feature>
<dbReference type="Pfam" id="PF13178">
    <property type="entry name" value="DUF4005"/>
    <property type="match status" value="1"/>
</dbReference>
<organism evidence="7">
    <name type="scientific">Sesamum radiatum</name>
    <name type="common">Black benniseed</name>
    <dbReference type="NCBI Taxonomy" id="300843"/>
    <lineage>
        <taxon>Eukaryota</taxon>
        <taxon>Viridiplantae</taxon>
        <taxon>Streptophyta</taxon>
        <taxon>Embryophyta</taxon>
        <taxon>Tracheophyta</taxon>
        <taxon>Spermatophyta</taxon>
        <taxon>Magnoliopsida</taxon>
        <taxon>eudicotyledons</taxon>
        <taxon>Gunneridae</taxon>
        <taxon>Pentapetalae</taxon>
        <taxon>asterids</taxon>
        <taxon>lamiids</taxon>
        <taxon>Lamiales</taxon>
        <taxon>Pedaliaceae</taxon>
        <taxon>Sesamum</taxon>
    </lineage>
</organism>
<sequence>MGKNNGNSWLNAVKKAFRSPANHEEKRSSRRREENDQEEEEKKRGKRRWIFRKHFPLETTIQHSVAKTAHSPAVAIPTISGEEDNLVAKQPKVDENSVSERKRAMAVAMATTAAAEAAVATAHAAVEFIRLTRPSLLVKEHKAAVVIQTIFRGYLARRALLALKGVVKLQALIRGHNVRRRAKMTLQCIQSLVRVQAQSRNVSSTLEEIEALIEKAKECSLRHGKTLAHVLSQQMWTSDEDPISDNNCQGLEEEHRCSGRKVIHPWVRKDRNLCNQRIPVKTVEIDTSRPYSFTSPNSYKLRDHHQLDHEQCLDSYFVRSPLHGKHQNLSVHSPKTPSSSKIKPIQVHSHSPSYQMEERNYQTAETPTPRSIYSYRMSISENSCPLPRPNYMAATASAIARVRSHSSPRQRTFSSPSREQTGSAKKRLSFPVADGHNGDNKLNIQRYKNNCANQFGDEQNANVPYYLTE</sequence>
<comment type="function">
    <text evidence="4">May be involved in cooperative interactions with calmodulins or calmodulin-like proteins. Recruits calmodulin proteins to microtubules, thus being a potential scaffold in cellular signaling and trafficking. May associate with nucleic acids and regulate gene expression at the transcriptional or post-transcriptional level.</text>
</comment>
<evidence type="ECO:0000256" key="3">
    <source>
        <dbReference type="ARBA" id="ARBA00024378"/>
    </source>
</evidence>
<accession>A0AAW2KCI5</accession>
<feature type="domain" description="DUF4005" evidence="6">
    <location>
        <begin position="351"/>
        <end position="442"/>
    </location>
</feature>
<feature type="compositionally biased region" description="Polar residues" evidence="5">
    <location>
        <begin position="1"/>
        <end position="10"/>
    </location>
</feature>
<dbReference type="CDD" id="cd23767">
    <property type="entry name" value="IQCD"/>
    <property type="match status" value="1"/>
</dbReference>
<comment type="caution">
    <text evidence="7">The sequence shown here is derived from an EMBL/GenBank/DDBJ whole genome shotgun (WGS) entry which is preliminary data.</text>
</comment>
<dbReference type="Gene3D" id="1.20.5.190">
    <property type="match status" value="1"/>
</dbReference>
<feature type="compositionally biased region" description="Polar residues" evidence="5">
    <location>
        <begin position="409"/>
        <end position="423"/>
    </location>
</feature>
<comment type="similarity">
    <text evidence="2">Belongs to the IQD family.</text>
</comment>
<evidence type="ECO:0000256" key="4">
    <source>
        <dbReference type="ARBA" id="ARBA00045534"/>
    </source>
</evidence>
<dbReference type="InterPro" id="IPR000048">
    <property type="entry name" value="IQ_motif_EF-hand-BS"/>
</dbReference>
<dbReference type="AlphaFoldDB" id="A0AAW2KCI5"/>
<dbReference type="SMART" id="SM00015">
    <property type="entry name" value="IQ"/>
    <property type="match status" value="2"/>
</dbReference>
<feature type="region of interest" description="Disordered" evidence="5">
    <location>
        <begin position="1"/>
        <end position="45"/>
    </location>
</feature>
<evidence type="ECO:0000313" key="7">
    <source>
        <dbReference type="EMBL" id="KAL0304474.1"/>
    </source>
</evidence>
<evidence type="ECO:0000259" key="6">
    <source>
        <dbReference type="Pfam" id="PF13178"/>
    </source>
</evidence>
<comment type="subunit">
    <text evidence="3">Binds to multiple calmodulin (CaM) in the presence of Ca(2+) and CaM-like proteins.</text>
</comment>
<reference evidence="7" key="1">
    <citation type="submission" date="2020-06" db="EMBL/GenBank/DDBJ databases">
        <authorList>
            <person name="Li T."/>
            <person name="Hu X."/>
            <person name="Zhang T."/>
            <person name="Song X."/>
            <person name="Zhang H."/>
            <person name="Dai N."/>
            <person name="Sheng W."/>
            <person name="Hou X."/>
            <person name="Wei L."/>
        </authorList>
    </citation>
    <scope>NUCLEOTIDE SEQUENCE</scope>
    <source>
        <strain evidence="7">G02</strain>
        <tissue evidence="7">Leaf</tissue>
    </source>
</reference>
<dbReference type="SUPFAM" id="SSF52540">
    <property type="entry name" value="P-loop containing nucleoside triphosphate hydrolases"/>
    <property type="match status" value="1"/>
</dbReference>
<dbReference type="Pfam" id="PF00612">
    <property type="entry name" value="IQ"/>
    <property type="match status" value="2"/>
</dbReference>
<gene>
    <name evidence="7" type="ORF">Sradi_6315500</name>
</gene>
<dbReference type="EMBL" id="JACGWJ010000029">
    <property type="protein sequence ID" value="KAL0304474.1"/>
    <property type="molecule type" value="Genomic_DNA"/>
</dbReference>
<dbReference type="PANTHER" id="PTHR32295:SF151">
    <property type="entry name" value="PROTEIN IQ-DOMAIN 1-LIKE"/>
    <property type="match status" value="1"/>
</dbReference>
<protein>
    <submittedName>
        <fullName evidence="7">Protein IQ-DOMAIN 14</fullName>
    </submittedName>
</protein>
<dbReference type="GO" id="GO:0005516">
    <property type="term" value="F:calmodulin binding"/>
    <property type="evidence" value="ECO:0007669"/>
    <property type="project" value="UniProtKB-KW"/>
</dbReference>
<evidence type="ECO:0000256" key="1">
    <source>
        <dbReference type="ARBA" id="ARBA00022860"/>
    </source>
</evidence>
<evidence type="ECO:0000256" key="2">
    <source>
        <dbReference type="ARBA" id="ARBA00024341"/>
    </source>
</evidence>
<dbReference type="InterPro" id="IPR027417">
    <property type="entry name" value="P-loop_NTPase"/>
</dbReference>
<feature type="region of interest" description="Disordered" evidence="5">
    <location>
        <begin position="402"/>
        <end position="439"/>
    </location>
</feature>
<dbReference type="PROSITE" id="PS50096">
    <property type="entry name" value="IQ"/>
    <property type="match status" value="2"/>
</dbReference>